<dbReference type="PANTHER" id="PTHR32507">
    <property type="entry name" value="NA(+)/H(+) ANTIPORTER 1"/>
    <property type="match status" value="1"/>
</dbReference>
<feature type="transmembrane region" description="Helical" evidence="9">
    <location>
        <begin position="362"/>
        <end position="381"/>
    </location>
</feature>
<keyword evidence="7" id="KW-0406">Ion transport</keyword>
<dbReference type="RefSeq" id="WP_190438828.1">
    <property type="nucleotide sequence ID" value="NZ_JAMPKM010000003.1"/>
</dbReference>
<feature type="domain" description="Cation/H+ exchanger transmembrane" evidence="10">
    <location>
        <begin position="21"/>
        <end position="419"/>
    </location>
</feature>
<feature type="transmembrane region" description="Helical" evidence="9">
    <location>
        <begin position="393"/>
        <end position="411"/>
    </location>
</feature>
<organism evidence="11 12">
    <name type="scientific">Trichocoleus desertorum GB2-A4</name>
    <dbReference type="NCBI Taxonomy" id="2933944"/>
    <lineage>
        <taxon>Bacteria</taxon>
        <taxon>Bacillati</taxon>
        <taxon>Cyanobacteriota</taxon>
        <taxon>Cyanophyceae</taxon>
        <taxon>Leptolyngbyales</taxon>
        <taxon>Trichocoleusaceae</taxon>
        <taxon>Trichocoleus</taxon>
    </lineage>
</organism>
<feature type="transmembrane region" description="Helical" evidence="9">
    <location>
        <begin position="6"/>
        <end position="25"/>
    </location>
</feature>
<evidence type="ECO:0000256" key="5">
    <source>
        <dbReference type="ARBA" id="ARBA00022692"/>
    </source>
</evidence>
<evidence type="ECO:0000256" key="2">
    <source>
        <dbReference type="ARBA" id="ARBA00022448"/>
    </source>
</evidence>
<keyword evidence="5 9" id="KW-0812">Transmembrane</keyword>
<evidence type="ECO:0000256" key="3">
    <source>
        <dbReference type="ARBA" id="ARBA00022449"/>
    </source>
</evidence>
<sequence length="440" mass="49131">MSSWFVDTYILSFLVLGLLLLLITLGSSWINRLPLSYALIYLAVGILLGPGGINLVKLRPEAEFLERATEFVVLISLYSCGLKMNRPLKLWAWSSTARLIGFLMPISIGAIALLGHWFLKLNWGEAILLGAILAPTDPVLASEVQLSDRDDRNELRFGLTSEGGLNDALAFPFVYFGLHWIEDGNWESWFKNWVAVDLLWAIAAGLVMGIVVAKAVAWVDQKIQNYRKVDELFEDFTAISTILLTYALTEMVNGYGFLAVFVAGVVAQRSYRNPEKPRSQLSFIERLEKLAEVGVILLLGSLLRIEPILRFIDEALLVAGALIFVVRPIGAWISTIGEKYTSLVPKGSRRNFRERFRPTTRWLLGWFGIRGVGSLYYLAYAYGKGLEGETGEMIGWITYLTVVISVILHGISSTPLMKWHDESISDILEAEETTSPSSSQ</sequence>
<feature type="transmembrane region" description="Helical" evidence="9">
    <location>
        <begin position="198"/>
        <end position="219"/>
    </location>
</feature>
<gene>
    <name evidence="11" type="ORF">NC998_06675</name>
</gene>
<evidence type="ECO:0000259" key="10">
    <source>
        <dbReference type="Pfam" id="PF00999"/>
    </source>
</evidence>
<accession>A0ABV0J4S1</accession>
<feature type="transmembrane region" description="Helical" evidence="9">
    <location>
        <begin position="37"/>
        <end position="56"/>
    </location>
</feature>
<proteinExistence type="predicted"/>
<evidence type="ECO:0000313" key="11">
    <source>
        <dbReference type="EMBL" id="MEP0816775.1"/>
    </source>
</evidence>
<dbReference type="InterPro" id="IPR006153">
    <property type="entry name" value="Cation/H_exchanger_TM"/>
</dbReference>
<evidence type="ECO:0000313" key="12">
    <source>
        <dbReference type="Proteomes" id="UP001464891"/>
    </source>
</evidence>
<keyword evidence="4" id="KW-1003">Cell membrane</keyword>
<dbReference type="PANTHER" id="PTHR32507:SF8">
    <property type="entry name" value="CNH1P"/>
    <property type="match status" value="1"/>
</dbReference>
<comment type="subcellular location">
    <subcellularLocation>
        <location evidence="1">Cell membrane</location>
        <topology evidence="1">Multi-pass membrane protein</topology>
    </subcellularLocation>
</comment>
<evidence type="ECO:0000256" key="8">
    <source>
        <dbReference type="ARBA" id="ARBA00023136"/>
    </source>
</evidence>
<keyword evidence="12" id="KW-1185">Reference proteome</keyword>
<comment type="caution">
    <text evidence="11">The sequence shown here is derived from an EMBL/GenBank/DDBJ whole genome shotgun (WGS) entry which is preliminary data.</text>
</comment>
<protein>
    <submittedName>
        <fullName evidence="11">Sodium:proton antiporter</fullName>
    </submittedName>
</protein>
<evidence type="ECO:0000256" key="1">
    <source>
        <dbReference type="ARBA" id="ARBA00004651"/>
    </source>
</evidence>
<keyword evidence="8 9" id="KW-0472">Membrane</keyword>
<reference evidence="11 12" key="1">
    <citation type="submission" date="2022-04" db="EMBL/GenBank/DDBJ databases">
        <title>Positive selection, recombination, and allopatry shape intraspecific diversity of widespread and dominant cyanobacteria.</title>
        <authorList>
            <person name="Wei J."/>
            <person name="Shu W."/>
            <person name="Hu C."/>
        </authorList>
    </citation>
    <scope>NUCLEOTIDE SEQUENCE [LARGE SCALE GENOMIC DNA]</scope>
    <source>
        <strain evidence="11 12">GB2-A4</strain>
    </source>
</reference>
<dbReference type="Pfam" id="PF00999">
    <property type="entry name" value="Na_H_Exchanger"/>
    <property type="match status" value="1"/>
</dbReference>
<evidence type="ECO:0000256" key="6">
    <source>
        <dbReference type="ARBA" id="ARBA00022989"/>
    </source>
</evidence>
<dbReference type="EMBL" id="JAMPKM010000003">
    <property type="protein sequence ID" value="MEP0816775.1"/>
    <property type="molecule type" value="Genomic_DNA"/>
</dbReference>
<evidence type="ECO:0000256" key="7">
    <source>
        <dbReference type="ARBA" id="ARBA00023065"/>
    </source>
</evidence>
<dbReference type="InterPro" id="IPR038770">
    <property type="entry name" value="Na+/solute_symporter_sf"/>
</dbReference>
<evidence type="ECO:0000256" key="4">
    <source>
        <dbReference type="ARBA" id="ARBA00022475"/>
    </source>
</evidence>
<evidence type="ECO:0000256" key="9">
    <source>
        <dbReference type="SAM" id="Phobius"/>
    </source>
</evidence>
<keyword evidence="2" id="KW-0813">Transport</keyword>
<keyword evidence="3" id="KW-0050">Antiport</keyword>
<keyword evidence="6 9" id="KW-1133">Transmembrane helix</keyword>
<feature type="transmembrane region" description="Helical" evidence="9">
    <location>
        <begin position="97"/>
        <end position="119"/>
    </location>
</feature>
<dbReference type="Proteomes" id="UP001464891">
    <property type="component" value="Unassembled WGS sequence"/>
</dbReference>
<name>A0ABV0J4S1_9CYAN</name>
<dbReference type="Gene3D" id="1.20.1530.20">
    <property type="match status" value="1"/>
</dbReference>